<accession>A0AA38ZUG3</accession>
<evidence type="ECO:0000256" key="1">
    <source>
        <dbReference type="ARBA" id="ARBA00005889"/>
    </source>
</evidence>
<comment type="caution">
    <text evidence="12">The sequence shown here is derived from an EMBL/GenBank/DDBJ whole genome shotgun (WGS) entry which is preliminary data.</text>
</comment>
<dbReference type="InterPro" id="IPR013088">
    <property type="entry name" value="Znf_NHR/GATA"/>
</dbReference>
<dbReference type="GO" id="GO:0006355">
    <property type="term" value="P:regulation of DNA-templated transcription"/>
    <property type="evidence" value="ECO:0007669"/>
    <property type="project" value="UniProtKB-UniRule"/>
</dbReference>
<evidence type="ECO:0000256" key="9">
    <source>
        <dbReference type="RuleBase" id="RU367018"/>
    </source>
</evidence>
<keyword evidence="4 9" id="KW-0862">Zinc</keyword>
<dbReference type="Gene3D" id="3.30.50.10">
    <property type="entry name" value="Erythroid Transcription Factor GATA-1, subunit A"/>
    <property type="match status" value="1"/>
</dbReference>
<organism evidence="12 13">
    <name type="scientific">Vitis rotundifolia</name>
    <name type="common">Muscadine grape</name>
    <dbReference type="NCBI Taxonomy" id="103349"/>
    <lineage>
        <taxon>Eukaryota</taxon>
        <taxon>Viridiplantae</taxon>
        <taxon>Streptophyta</taxon>
        <taxon>Embryophyta</taxon>
        <taxon>Tracheophyta</taxon>
        <taxon>Spermatophyta</taxon>
        <taxon>Magnoliopsida</taxon>
        <taxon>eudicotyledons</taxon>
        <taxon>Gunneridae</taxon>
        <taxon>Pentapetalae</taxon>
        <taxon>rosids</taxon>
        <taxon>Vitales</taxon>
        <taxon>Vitaceae</taxon>
        <taxon>Viteae</taxon>
        <taxon>Vitis</taxon>
    </lineage>
</organism>
<dbReference type="Pfam" id="PF03101">
    <property type="entry name" value="FAR1"/>
    <property type="match status" value="1"/>
</dbReference>
<dbReference type="SMART" id="SM00401">
    <property type="entry name" value="ZnF_GATA"/>
    <property type="match status" value="1"/>
</dbReference>
<dbReference type="Pfam" id="PF00320">
    <property type="entry name" value="GATA"/>
    <property type="match status" value="1"/>
</dbReference>
<comment type="similarity">
    <text evidence="1 9">Belongs to the FHY3/FAR1 family.</text>
</comment>
<evidence type="ECO:0000256" key="2">
    <source>
        <dbReference type="ARBA" id="ARBA00022723"/>
    </source>
</evidence>
<dbReference type="InterPro" id="IPR031052">
    <property type="entry name" value="FHY3/FAR1"/>
</dbReference>
<dbReference type="GO" id="GO:0043565">
    <property type="term" value="F:sequence-specific DNA binding"/>
    <property type="evidence" value="ECO:0007669"/>
    <property type="project" value="InterPro"/>
</dbReference>
<dbReference type="GO" id="GO:0005634">
    <property type="term" value="C:nucleus"/>
    <property type="evidence" value="ECO:0007669"/>
    <property type="project" value="UniProtKB-SubCell"/>
</dbReference>
<dbReference type="PROSITE" id="PS50966">
    <property type="entry name" value="ZF_SWIM"/>
    <property type="match status" value="1"/>
</dbReference>
<dbReference type="SMART" id="SM00575">
    <property type="entry name" value="ZnF_PMZ"/>
    <property type="match status" value="1"/>
</dbReference>
<dbReference type="Pfam" id="PF10551">
    <property type="entry name" value="MULE"/>
    <property type="match status" value="1"/>
</dbReference>
<dbReference type="InterPro" id="IPR006564">
    <property type="entry name" value="Znf_PMZ"/>
</dbReference>
<evidence type="ECO:0000313" key="12">
    <source>
        <dbReference type="EMBL" id="KAJ9695526.1"/>
    </source>
</evidence>
<name>A0AA38ZUG3_VITRO</name>
<comment type="subcellular location">
    <subcellularLocation>
        <location evidence="9">Nucleus</location>
    </subcellularLocation>
</comment>
<evidence type="ECO:0000256" key="3">
    <source>
        <dbReference type="ARBA" id="ARBA00022771"/>
    </source>
</evidence>
<keyword evidence="9" id="KW-0539">Nucleus</keyword>
<keyword evidence="3 8" id="KW-0863">Zinc-finger</keyword>
<comment type="function">
    <text evidence="9">Putative transcription activator involved in regulating light control of development.</text>
</comment>
<evidence type="ECO:0000256" key="4">
    <source>
        <dbReference type="ARBA" id="ARBA00022833"/>
    </source>
</evidence>
<dbReference type="PROSITE" id="PS50114">
    <property type="entry name" value="GATA_ZN_FINGER_2"/>
    <property type="match status" value="1"/>
</dbReference>
<dbReference type="Proteomes" id="UP001168098">
    <property type="component" value="Unassembled WGS sequence"/>
</dbReference>
<keyword evidence="7" id="KW-0804">Transcription</keyword>
<dbReference type="PANTHER" id="PTHR31669">
    <property type="entry name" value="PROTEIN FAR1-RELATED SEQUENCE 10-RELATED"/>
    <property type="match status" value="1"/>
</dbReference>
<dbReference type="CDD" id="cd00202">
    <property type="entry name" value="ZnF_GATA"/>
    <property type="match status" value="1"/>
</dbReference>
<protein>
    <recommendedName>
        <fullName evidence="9">Protein FAR1-RELATED SEQUENCE</fullName>
    </recommendedName>
</protein>
<dbReference type="PANTHER" id="PTHR31669:SF279">
    <property type="entry name" value="PROTEIN FAR1-RELATED SEQUENCE"/>
    <property type="match status" value="1"/>
</dbReference>
<keyword evidence="6" id="KW-0238">DNA-binding</keyword>
<gene>
    <name evidence="12" type="ORF">PVL29_010819</name>
</gene>
<keyword evidence="13" id="KW-1185">Reference proteome</keyword>
<dbReference type="InterPro" id="IPR018289">
    <property type="entry name" value="MULE_transposase_dom"/>
</dbReference>
<dbReference type="EMBL" id="JARBHA010000008">
    <property type="protein sequence ID" value="KAJ9695526.1"/>
    <property type="molecule type" value="Genomic_DNA"/>
</dbReference>
<keyword evidence="5" id="KW-0805">Transcription regulation</keyword>
<feature type="domain" description="SWIM-type" evidence="11">
    <location>
        <begin position="530"/>
        <end position="577"/>
    </location>
</feature>
<evidence type="ECO:0000259" key="10">
    <source>
        <dbReference type="PROSITE" id="PS50114"/>
    </source>
</evidence>
<dbReference type="InterPro" id="IPR000679">
    <property type="entry name" value="Znf_GATA"/>
</dbReference>
<evidence type="ECO:0000256" key="7">
    <source>
        <dbReference type="ARBA" id="ARBA00023163"/>
    </source>
</evidence>
<proteinExistence type="inferred from homology"/>
<evidence type="ECO:0000256" key="6">
    <source>
        <dbReference type="ARBA" id="ARBA00023125"/>
    </source>
</evidence>
<reference evidence="12 13" key="1">
    <citation type="journal article" date="2023" name="BMC Biotechnol.">
        <title>Vitis rotundifolia cv Carlos genome sequencing.</title>
        <authorList>
            <person name="Huff M."/>
            <person name="Hulse-Kemp A."/>
            <person name="Scheffler B."/>
            <person name="Youngblood R."/>
            <person name="Simpson S."/>
            <person name="Babiker E."/>
            <person name="Staton M."/>
        </authorList>
    </citation>
    <scope>NUCLEOTIDE SEQUENCE [LARGE SCALE GENOMIC DNA]</scope>
    <source>
        <tissue evidence="12">Leaf</tissue>
    </source>
</reference>
<dbReference type="SUPFAM" id="SSF57716">
    <property type="entry name" value="Glucocorticoid receptor-like (DNA-binding domain)"/>
    <property type="match status" value="1"/>
</dbReference>
<dbReference type="GO" id="GO:0008270">
    <property type="term" value="F:zinc ion binding"/>
    <property type="evidence" value="ECO:0007669"/>
    <property type="project" value="UniProtKB-UniRule"/>
</dbReference>
<feature type="domain" description="GATA-type" evidence="10">
    <location>
        <begin position="741"/>
        <end position="771"/>
    </location>
</feature>
<keyword evidence="2 9" id="KW-0479">Metal-binding</keyword>
<dbReference type="AlphaFoldDB" id="A0AA38ZUG3"/>
<sequence>MDGTDIGTSSTLAEDDMEVKPLSSQILEFDIVIPSVDNAQPNISLEEEAGMDMVPKIGMEFESDDQAYEFYSNYARLTGFIVRNNHLDKSEVNGEVLARRFPCSKESFVQNDKYGANVRKRRKERKTGCLAQMVVSRQSNGKYAVIHFEAKHNHEVRAPDGACSVPPEGRLTDAQAAGVDSEDSFRRHSESAFDYNNHLHSRRRREMKEGEERILLDCLQKRHLEDPSFFYEVQHDIDDYITNIFWADKQMIVDYGQFGDVVCFDTAFRTNKDCQPLVPFVGVNHHKQVVIFGAALLYDDTIGSFEALFQTFMTAMSGQKPKTILTDQDAAISEAINLVMPETNHRICIWNIYYNALLHLSHEFDSPGSFSRDFSSCIYDHEDKEDFIQAWKVMLDTHNLRKNKWLKGIFDEREKWAIAYGRHTFYADLKNSELINSFNRNLMNHLNPDLDILQTFEHFERMVSDLRCKELEASYDIFEQLPSLLGNVILLKHARDVYTPEVFEVFQREYEKCLNLVVNECGSSGSLFEYKVNIYEHSREHKVTFNSSNDTVVCSCMKFEFDGVLCSHALKVLDQRNIKVVPTQYMLNRWTKDARLGSVRDGHGSIIEEDPMLAAADNFKILCHKAVKMAAVAAESGEAYQHVNIRFDEIMQGLEKISKIKALMDIQVAENSGRFDGDGDVYFRDEPAFPGGSSMSTSDFISTGFTTSPDYLMLQNDVMVSKTSERSSGLDSMSIPPVKMCTVCKATVSSTWRYGPRGPRTLCNACGLRYKKEHIKLWETPIHCSNPKGSTKRRKSSTTNEF</sequence>
<evidence type="ECO:0000256" key="5">
    <source>
        <dbReference type="ARBA" id="ARBA00023015"/>
    </source>
</evidence>
<dbReference type="InterPro" id="IPR004330">
    <property type="entry name" value="FAR1_DNA_bnd_dom"/>
</dbReference>
<evidence type="ECO:0000259" key="11">
    <source>
        <dbReference type="PROSITE" id="PS50966"/>
    </source>
</evidence>
<evidence type="ECO:0000313" key="13">
    <source>
        <dbReference type="Proteomes" id="UP001168098"/>
    </source>
</evidence>
<dbReference type="Pfam" id="PF04434">
    <property type="entry name" value="SWIM"/>
    <property type="match status" value="1"/>
</dbReference>
<dbReference type="InterPro" id="IPR007527">
    <property type="entry name" value="Znf_SWIM"/>
</dbReference>
<evidence type="ECO:0000256" key="8">
    <source>
        <dbReference type="PROSITE-ProRule" id="PRU00094"/>
    </source>
</evidence>